<dbReference type="EMBL" id="JAERRB010000016">
    <property type="protein sequence ID" value="MBL0745356.1"/>
    <property type="molecule type" value="Genomic_DNA"/>
</dbReference>
<dbReference type="InterPro" id="IPR000157">
    <property type="entry name" value="TIR_dom"/>
</dbReference>
<dbReference type="InterPro" id="IPR035897">
    <property type="entry name" value="Toll_tir_struct_dom_sf"/>
</dbReference>
<evidence type="ECO:0000313" key="3">
    <source>
        <dbReference type="Proteomes" id="UP000613030"/>
    </source>
</evidence>
<evidence type="ECO:0000313" key="2">
    <source>
        <dbReference type="EMBL" id="MBL0745356.1"/>
    </source>
</evidence>
<keyword evidence="2" id="KW-0675">Receptor</keyword>
<dbReference type="RefSeq" id="WP_202015753.1">
    <property type="nucleotide sequence ID" value="NZ_JAERRB010000016.1"/>
</dbReference>
<accession>A0ABS1L461</accession>
<proteinExistence type="predicted"/>
<feature type="domain" description="TIR" evidence="1">
    <location>
        <begin position="2"/>
        <end position="114"/>
    </location>
</feature>
<name>A0ABS1L461_9BACT</name>
<comment type="caution">
    <text evidence="2">The sequence shown here is derived from an EMBL/GenBank/DDBJ whole genome shotgun (WGS) entry which is preliminary data.</text>
</comment>
<evidence type="ECO:0000259" key="1">
    <source>
        <dbReference type="Pfam" id="PF13676"/>
    </source>
</evidence>
<sequence>MIFICYSKADSIRVSAFVKQLLEEQISIWYDSYSINPGQDFSKEIQNGISLCSSFLVFQTSSLSANSTGVKVKEIKLAVNKALGDPSFKIIRALLDENTFDPFGGIEHRTFDLTWFDHRHPLLQRKRLRAFTDYLRNLD</sequence>
<protein>
    <submittedName>
        <fullName evidence="2">Toll/interleukin-1 receptor domain-containing protein</fullName>
    </submittedName>
</protein>
<keyword evidence="3" id="KW-1185">Reference proteome</keyword>
<dbReference type="Gene3D" id="3.40.50.10140">
    <property type="entry name" value="Toll/interleukin-1 receptor homology (TIR) domain"/>
    <property type="match status" value="1"/>
</dbReference>
<organism evidence="2 3">
    <name type="scientific">Chryseolinea lacunae</name>
    <dbReference type="NCBI Taxonomy" id="2801331"/>
    <lineage>
        <taxon>Bacteria</taxon>
        <taxon>Pseudomonadati</taxon>
        <taxon>Bacteroidota</taxon>
        <taxon>Cytophagia</taxon>
        <taxon>Cytophagales</taxon>
        <taxon>Fulvivirgaceae</taxon>
        <taxon>Chryseolinea</taxon>
    </lineage>
</organism>
<reference evidence="2 3" key="1">
    <citation type="submission" date="2021-01" db="EMBL/GenBank/DDBJ databases">
        <title>Chryseolinea sp. Jin1 Genome sequencing and assembly.</title>
        <authorList>
            <person name="Kim I."/>
        </authorList>
    </citation>
    <scope>NUCLEOTIDE SEQUENCE [LARGE SCALE GENOMIC DNA]</scope>
    <source>
        <strain evidence="2 3">Jin1</strain>
    </source>
</reference>
<dbReference type="SUPFAM" id="SSF52200">
    <property type="entry name" value="Toll/Interleukin receptor TIR domain"/>
    <property type="match status" value="1"/>
</dbReference>
<gene>
    <name evidence="2" type="ORF">JI741_29260</name>
</gene>
<dbReference type="Pfam" id="PF13676">
    <property type="entry name" value="TIR_2"/>
    <property type="match status" value="1"/>
</dbReference>
<dbReference type="Proteomes" id="UP000613030">
    <property type="component" value="Unassembled WGS sequence"/>
</dbReference>